<organism evidence="7">
    <name type="scientific">marine metagenome</name>
    <dbReference type="NCBI Taxonomy" id="408172"/>
    <lineage>
        <taxon>unclassified sequences</taxon>
        <taxon>metagenomes</taxon>
        <taxon>ecological metagenomes</taxon>
    </lineage>
</organism>
<dbReference type="InterPro" id="IPR007865">
    <property type="entry name" value="Aminopep_P_N"/>
</dbReference>
<dbReference type="Gene3D" id="3.90.230.10">
    <property type="entry name" value="Creatinase/methionine aminopeptidase superfamily"/>
    <property type="match status" value="1"/>
</dbReference>
<dbReference type="GO" id="GO:0030145">
    <property type="term" value="F:manganese ion binding"/>
    <property type="evidence" value="ECO:0007669"/>
    <property type="project" value="InterPro"/>
</dbReference>
<name>A0A382JPM1_9ZZZZ</name>
<dbReference type="SMART" id="SM01011">
    <property type="entry name" value="AMP_N"/>
    <property type="match status" value="1"/>
</dbReference>
<dbReference type="CDD" id="cd01087">
    <property type="entry name" value="Prolidase"/>
    <property type="match status" value="1"/>
</dbReference>
<evidence type="ECO:0000256" key="4">
    <source>
        <dbReference type="ARBA" id="ARBA00022801"/>
    </source>
</evidence>
<dbReference type="InterPro" id="IPR036005">
    <property type="entry name" value="Creatinase/aminopeptidase-like"/>
</dbReference>
<accession>A0A382JPM1</accession>
<dbReference type="GO" id="GO:0005829">
    <property type="term" value="C:cytosol"/>
    <property type="evidence" value="ECO:0007669"/>
    <property type="project" value="TreeGrafter"/>
</dbReference>
<evidence type="ECO:0000256" key="1">
    <source>
        <dbReference type="ARBA" id="ARBA00001936"/>
    </source>
</evidence>
<dbReference type="InterPro" id="IPR000994">
    <property type="entry name" value="Pept_M24"/>
</dbReference>
<sequence length="410" mass="46895">MTDTNKQFSARRKLLCDQMLDDSIAIVGSSPHYSRNSDSLFPFRQDSNFLYLSGFAEAESMLVIRSLGKKKEFIMFCRDRDPLREQWDGFRAGPKGALSSFGADEAYSISELDKVMPSLFKGVNNIYYSMKTPNGINLKLERWLDIIRANVRQGSEAPNNLISLDLILDEMRLLKSEKEVENMRRACEITSNAHIRAMQKVTPEMFEYQLEAEYIHQFMDEGARYPAYNSIVGGGNNACILHYNENKSRLKAGELVLVDAGCEYQYYASDVTRTFPVSKKFTEEQKQIYKIVLEAHNLACKVVKPGATWDKVHKTSVNAITEGLMDIGILRGNFKDLINKCSYEKFYMHRIGHWLGLDVHDVGNYKKNGEWRKLEKGMVLTIEPGVYILDSLRGVDKKWLGIGVRIEDNL</sequence>
<keyword evidence="4" id="KW-0378">Hydrolase</keyword>
<dbReference type="PANTHER" id="PTHR43226:SF4">
    <property type="entry name" value="XAA-PRO AMINOPEPTIDASE 3"/>
    <property type="match status" value="1"/>
</dbReference>
<evidence type="ECO:0000256" key="3">
    <source>
        <dbReference type="ARBA" id="ARBA00022723"/>
    </source>
</evidence>
<dbReference type="AlphaFoldDB" id="A0A382JPM1"/>
<dbReference type="InterPro" id="IPR052433">
    <property type="entry name" value="X-Pro_dipept-like"/>
</dbReference>
<gene>
    <name evidence="7" type="ORF">METZ01_LOCUS266550</name>
</gene>
<dbReference type="Pfam" id="PF05195">
    <property type="entry name" value="AMP_N"/>
    <property type="match status" value="1"/>
</dbReference>
<evidence type="ECO:0000256" key="2">
    <source>
        <dbReference type="ARBA" id="ARBA00008766"/>
    </source>
</evidence>
<dbReference type="GO" id="GO:0070006">
    <property type="term" value="F:metalloaminopeptidase activity"/>
    <property type="evidence" value="ECO:0007669"/>
    <property type="project" value="InterPro"/>
</dbReference>
<feature type="non-terminal residue" evidence="7">
    <location>
        <position position="410"/>
    </location>
</feature>
<comment type="cofactor">
    <cofactor evidence="1">
        <name>Mn(2+)</name>
        <dbReference type="ChEBI" id="CHEBI:29035"/>
    </cofactor>
</comment>
<dbReference type="EMBL" id="UINC01075477">
    <property type="protein sequence ID" value="SVC13696.1"/>
    <property type="molecule type" value="Genomic_DNA"/>
</dbReference>
<dbReference type="InterPro" id="IPR001131">
    <property type="entry name" value="Peptidase_M24B_aminopep-P_CS"/>
</dbReference>
<proteinExistence type="inferred from homology"/>
<feature type="domain" description="Aminopeptidase P N-terminal" evidence="6">
    <location>
        <begin position="3"/>
        <end position="137"/>
    </location>
</feature>
<dbReference type="InterPro" id="IPR029149">
    <property type="entry name" value="Creatin/AminoP/Spt16_N"/>
</dbReference>
<protein>
    <recommendedName>
        <fullName evidence="6">Aminopeptidase P N-terminal domain-containing protein</fullName>
    </recommendedName>
</protein>
<dbReference type="SUPFAM" id="SSF53092">
    <property type="entry name" value="Creatinase/prolidase N-terminal domain"/>
    <property type="match status" value="1"/>
</dbReference>
<dbReference type="SUPFAM" id="SSF55920">
    <property type="entry name" value="Creatinase/aminopeptidase"/>
    <property type="match status" value="1"/>
</dbReference>
<dbReference type="GO" id="GO:0006508">
    <property type="term" value="P:proteolysis"/>
    <property type="evidence" value="ECO:0007669"/>
    <property type="project" value="TreeGrafter"/>
</dbReference>
<evidence type="ECO:0000256" key="5">
    <source>
        <dbReference type="ARBA" id="ARBA00023211"/>
    </source>
</evidence>
<reference evidence="7" key="1">
    <citation type="submission" date="2018-05" db="EMBL/GenBank/DDBJ databases">
        <authorList>
            <person name="Lanie J.A."/>
            <person name="Ng W.-L."/>
            <person name="Kazmierczak K.M."/>
            <person name="Andrzejewski T.M."/>
            <person name="Davidsen T.M."/>
            <person name="Wayne K.J."/>
            <person name="Tettelin H."/>
            <person name="Glass J.I."/>
            <person name="Rusch D."/>
            <person name="Podicherti R."/>
            <person name="Tsui H.-C.T."/>
            <person name="Winkler M.E."/>
        </authorList>
    </citation>
    <scope>NUCLEOTIDE SEQUENCE</scope>
</reference>
<dbReference type="PROSITE" id="PS00491">
    <property type="entry name" value="PROLINE_PEPTIDASE"/>
    <property type="match status" value="1"/>
</dbReference>
<keyword evidence="5" id="KW-0464">Manganese</keyword>
<evidence type="ECO:0000313" key="7">
    <source>
        <dbReference type="EMBL" id="SVC13696.1"/>
    </source>
</evidence>
<evidence type="ECO:0000259" key="6">
    <source>
        <dbReference type="SMART" id="SM01011"/>
    </source>
</evidence>
<dbReference type="FunFam" id="3.90.230.10:FF:000002">
    <property type="entry name" value="Xaa-Pro aminopeptidase 3"/>
    <property type="match status" value="1"/>
</dbReference>
<comment type="similarity">
    <text evidence="2">Belongs to the peptidase M24B family.</text>
</comment>
<dbReference type="PANTHER" id="PTHR43226">
    <property type="entry name" value="XAA-PRO AMINOPEPTIDASE 3"/>
    <property type="match status" value="1"/>
</dbReference>
<keyword evidence="3" id="KW-0479">Metal-binding</keyword>
<dbReference type="Pfam" id="PF00557">
    <property type="entry name" value="Peptidase_M24"/>
    <property type="match status" value="1"/>
</dbReference>
<dbReference type="Gene3D" id="3.40.350.10">
    <property type="entry name" value="Creatinase/prolidase N-terminal domain"/>
    <property type="match status" value="1"/>
</dbReference>